<evidence type="ECO:0000313" key="2">
    <source>
        <dbReference type="Proteomes" id="UP000179279"/>
    </source>
</evidence>
<sequence>MEAQDIIREICVNIPLVCQICRTPFRYDRIDITGGTEKIWRVQGLCSTCNQSYPLNVNFEHPDVRRAREAICGNRSIAEEVQLRSSGEIPPGYERQLPDLLGSLWEAGPKDEPKSPFAVS</sequence>
<dbReference type="EMBL" id="MHDA01000013">
    <property type="protein sequence ID" value="OGY32608.1"/>
    <property type="molecule type" value="Genomic_DNA"/>
</dbReference>
<organism evidence="1 2">
    <name type="scientific">Candidatus Woykebacteria bacterium RIFCSPLOWO2_01_FULL_41_12</name>
    <dbReference type="NCBI Taxonomy" id="1802604"/>
    <lineage>
        <taxon>Bacteria</taxon>
        <taxon>Candidatus Woykeibacteriota</taxon>
    </lineage>
</organism>
<proteinExistence type="predicted"/>
<accession>A0A1G1WXW2</accession>
<reference evidence="1 2" key="1">
    <citation type="journal article" date="2016" name="Nat. Commun.">
        <title>Thousands of microbial genomes shed light on interconnected biogeochemical processes in an aquifer system.</title>
        <authorList>
            <person name="Anantharaman K."/>
            <person name="Brown C.T."/>
            <person name="Hug L.A."/>
            <person name="Sharon I."/>
            <person name="Castelle C.J."/>
            <person name="Probst A.J."/>
            <person name="Thomas B.C."/>
            <person name="Singh A."/>
            <person name="Wilkins M.J."/>
            <person name="Karaoz U."/>
            <person name="Brodie E.L."/>
            <person name="Williams K.H."/>
            <person name="Hubbard S.S."/>
            <person name="Banfield J.F."/>
        </authorList>
    </citation>
    <scope>NUCLEOTIDE SEQUENCE [LARGE SCALE GENOMIC DNA]</scope>
</reference>
<comment type="caution">
    <text evidence="1">The sequence shown here is derived from an EMBL/GenBank/DDBJ whole genome shotgun (WGS) entry which is preliminary data.</text>
</comment>
<dbReference type="AlphaFoldDB" id="A0A1G1WXW2"/>
<gene>
    <name evidence="1" type="ORF">A3A57_01220</name>
</gene>
<name>A0A1G1WXW2_9BACT</name>
<dbReference type="Proteomes" id="UP000179279">
    <property type="component" value="Unassembled WGS sequence"/>
</dbReference>
<protein>
    <submittedName>
        <fullName evidence="1">Uncharacterized protein</fullName>
    </submittedName>
</protein>
<evidence type="ECO:0000313" key="1">
    <source>
        <dbReference type="EMBL" id="OGY32608.1"/>
    </source>
</evidence>